<protein>
    <submittedName>
        <fullName evidence="1">Uncharacterized protein</fullName>
    </submittedName>
</protein>
<sequence length="176" mass="19805">MGHLVENETKKHALIAAVGQMQLKQAQLRKIFNDQLDSPCPRLARELRFLQKVTWSLKKTNRVLDRMVDILHGWKTGLADAARGRLSSLLCPPNVMAQVLEVWLESVTAGQGEGGAGERQRSIVHSSVDLEFFFPLPIFNNKEESVSHSYTGLPPYLGVSPDRQLFVELNVDEAWK</sequence>
<dbReference type="EMBL" id="JAOYFB010000002">
    <property type="protein sequence ID" value="KAK4006722.1"/>
    <property type="molecule type" value="Genomic_DNA"/>
</dbReference>
<keyword evidence="2" id="KW-1185">Reference proteome</keyword>
<reference evidence="1 2" key="1">
    <citation type="journal article" date="2023" name="Nucleic Acids Res.">
        <title>The hologenome of Daphnia magna reveals possible DNA methylation and microbiome-mediated evolution of the host genome.</title>
        <authorList>
            <person name="Chaturvedi A."/>
            <person name="Li X."/>
            <person name="Dhandapani V."/>
            <person name="Marshall H."/>
            <person name="Kissane S."/>
            <person name="Cuenca-Cambronero M."/>
            <person name="Asole G."/>
            <person name="Calvet F."/>
            <person name="Ruiz-Romero M."/>
            <person name="Marangio P."/>
            <person name="Guigo R."/>
            <person name="Rago D."/>
            <person name="Mirbahai L."/>
            <person name="Eastwood N."/>
            <person name="Colbourne J.K."/>
            <person name="Zhou J."/>
            <person name="Mallon E."/>
            <person name="Orsini L."/>
        </authorList>
    </citation>
    <scope>NUCLEOTIDE SEQUENCE [LARGE SCALE GENOMIC DNA]</scope>
    <source>
        <strain evidence="1">LRV0_1</strain>
    </source>
</reference>
<accession>A0ABQ9Z1E8</accession>
<organism evidence="1 2">
    <name type="scientific">Daphnia magna</name>
    <dbReference type="NCBI Taxonomy" id="35525"/>
    <lineage>
        <taxon>Eukaryota</taxon>
        <taxon>Metazoa</taxon>
        <taxon>Ecdysozoa</taxon>
        <taxon>Arthropoda</taxon>
        <taxon>Crustacea</taxon>
        <taxon>Branchiopoda</taxon>
        <taxon>Diplostraca</taxon>
        <taxon>Cladocera</taxon>
        <taxon>Anomopoda</taxon>
        <taxon>Daphniidae</taxon>
        <taxon>Daphnia</taxon>
    </lineage>
</organism>
<proteinExistence type="predicted"/>
<dbReference type="Proteomes" id="UP001234178">
    <property type="component" value="Unassembled WGS sequence"/>
</dbReference>
<comment type="caution">
    <text evidence="1">The sequence shown here is derived from an EMBL/GenBank/DDBJ whole genome shotgun (WGS) entry which is preliminary data.</text>
</comment>
<name>A0ABQ9Z1E8_9CRUS</name>
<evidence type="ECO:0000313" key="1">
    <source>
        <dbReference type="EMBL" id="KAK4006722.1"/>
    </source>
</evidence>
<evidence type="ECO:0000313" key="2">
    <source>
        <dbReference type="Proteomes" id="UP001234178"/>
    </source>
</evidence>
<gene>
    <name evidence="1" type="ORF">OUZ56_011880</name>
</gene>